<accession>A0A497X3F2</accession>
<keyword evidence="1" id="KW-0732">Signal</keyword>
<proteinExistence type="predicted"/>
<name>A0A497X3F2_9RHOB</name>
<dbReference type="AlphaFoldDB" id="A0A497X3F2"/>
<organism evidence="2 3">
    <name type="scientific">Litoreibacter meonggei</name>
    <dbReference type="NCBI Taxonomy" id="1049199"/>
    <lineage>
        <taxon>Bacteria</taxon>
        <taxon>Pseudomonadati</taxon>
        <taxon>Pseudomonadota</taxon>
        <taxon>Alphaproteobacteria</taxon>
        <taxon>Rhodobacterales</taxon>
        <taxon>Roseobacteraceae</taxon>
        <taxon>Litoreibacter</taxon>
    </lineage>
</organism>
<evidence type="ECO:0000256" key="1">
    <source>
        <dbReference type="SAM" id="SignalP"/>
    </source>
</evidence>
<protein>
    <submittedName>
        <fullName evidence="2">Uncharacterized protein</fullName>
    </submittedName>
</protein>
<feature type="signal peptide" evidence="1">
    <location>
        <begin position="1"/>
        <end position="27"/>
    </location>
</feature>
<sequence>MKINIQSKLLPTLLAGICLSLPTPLYARTEIDCQSSLSELTWVLKSEEQYGQLQSEKAGKALHGVRCSESDIIIWFEQNSWTLREKTTASGQYFGAASRRYSADRGLIFCRPQPFLLRWSKGGCSAQAAVNMFEGRITQIFSGPTK</sequence>
<dbReference type="Proteomes" id="UP000269157">
    <property type="component" value="Unassembled WGS sequence"/>
</dbReference>
<comment type="caution">
    <text evidence="2">The sequence shown here is derived from an EMBL/GenBank/DDBJ whole genome shotgun (WGS) entry which is preliminary data.</text>
</comment>
<evidence type="ECO:0000313" key="3">
    <source>
        <dbReference type="Proteomes" id="UP000269157"/>
    </source>
</evidence>
<dbReference type="RefSeq" id="WP_121022674.1">
    <property type="nucleotide sequence ID" value="NZ_RCCE01000002.1"/>
</dbReference>
<dbReference type="EMBL" id="RCCE01000002">
    <property type="protein sequence ID" value="RLJ59033.1"/>
    <property type="molecule type" value="Genomic_DNA"/>
</dbReference>
<gene>
    <name evidence="2" type="ORF">BCF46_1175</name>
</gene>
<feature type="chain" id="PRO_5019812694" evidence="1">
    <location>
        <begin position="28"/>
        <end position="146"/>
    </location>
</feature>
<keyword evidence="3" id="KW-1185">Reference proteome</keyword>
<evidence type="ECO:0000313" key="2">
    <source>
        <dbReference type="EMBL" id="RLJ59033.1"/>
    </source>
</evidence>
<dbReference type="OrthoDB" id="9952188at2"/>
<reference evidence="2 3" key="1">
    <citation type="submission" date="2018-10" db="EMBL/GenBank/DDBJ databases">
        <title>Genomic Encyclopedia of Archaeal and Bacterial Type Strains, Phase II (KMG-II): from individual species to whole genera.</title>
        <authorList>
            <person name="Goeker M."/>
        </authorList>
    </citation>
    <scope>NUCLEOTIDE SEQUENCE [LARGE SCALE GENOMIC DNA]</scope>
    <source>
        <strain evidence="2 3">DSM 29466</strain>
    </source>
</reference>